<feature type="domain" description="Acyl-CoA dehydrogenase/oxidase N-terminal" evidence="2">
    <location>
        <begin position="11"/>
        <end position="87"/>
    </location>
</feature>
<dbReference type="SUPFAM" id="SSF56645">
    <property type="entry name" value="Acyl-CoA dehydrogenase NM domain-like"/>
    <property type="match status" value="1"/>
</dbReference>
<gene>
    <name evidence="3" type="ORF">DFJ43DRAFT_511743</name>
</gene>
<reference evidence="3" key="1">
    <citation type="submission" date="2022-08" db="EMBL/GenBank/DDBJ databases">
        <authorList>
            <consortium name="DOE Joint Genome Institute"/>
            <person name="Min B."/>
            <person name="Sierra-Patev S."/>
            <person name="Naranjo-Ortiz M."/>
            <person name="Looney B."/>
            <person name="Konkel Z."/>
            <person name="Slot J.C."/>
            <person name="Sakamoto Y."/>
            <person name="Steenwyk J.L."/>
            <person name="Rokas A."/>
            <person name="Carro J."/>
            <person name="Camarero S."/>
            <person name="Ferreira P."/>
            <person name="Molpeceres G."/>
            <person name="Ruiz-duenas F.J."/>
            <person name="Serrano A."/>
            <person name="Henrissat B."/>
            <person name="Drula E."/>
            <person name="Hughes K.W."/>
            <person name="Mata J.L."/>
            <person name="Ishikawa N.K."/>
            <person name="Vargas-Isla R."/>
            <person name="Ushijima S."/>
            <person name="Smith C.A."/>
            <person name="Ahrendt S."/>
            <person name="Andreopoulos W."/>
            <person name="He G."/>
            <person name="LaButti K."/>
            <person name="Lipzen A."/>
            <person name="Ng V."/>
            <person name="Riley R."/>
            <person name="Sandor L."/>
            <person name="Barry K."/>
            <person name="Martinez A.T."/>
            <person name="Xiao Y."/>
            <person name="Gibbons J.G."/>
            <person name="Terashima K."/>
            <person name="Hibbett D.S."/>
            <person name="Grigoriev I.V."/>
        </authorList>
    </citation>
    <scope>NUCLEOTIDE SEQUENCE</scope>
    <source>
        <strain evidence="3">ET3784</strain>
    </source>
</reference>
<dbReference type="Pfam" id="PF02771">
    <property type="entry name" value="Acyl-CoA_dh_N"/>
    <property type="match status" value="1"/>
</dbReference>
<dbReference type="InterPro" id="IPR013786">
    <property type="entry name" value="AcylCoA_DH/ox_N"/>
</dbReference>
<dbReference type="Proteomes" id="UP001176059">
    <property type="component" value="Unassembled WGS sequence"/>
</dbReference>
<keyword evidence="1" id="KW-1133">Transmembrane helix</keyword>
<feature type="transmembrane region" description="Helical" evidence="1">
    <location>
        <begin position="94"/>
        <end position="116"/>
    </location>
</feature>
<accession>A0AA38JIQ1</accession>
<sequence length="138" mass="15517">MLPPTPLSPLENEFREAVWEFSARVVKPKSEVIDREGGDSETHEYKTLIEVHKEMAEMGLHGVTVPTEDLTSSLGLGLSYTHHLLAMKPSPIPLHLSLFLTVLTLIYASTNCLAGARMTKERNGSRAYWTGRTLVRWR</sequence>
<dbReference type="InterPro" id="IPR009100">
    <property type="entry name" value="AcylCoA_DH/oxidase_NM_dom_sf"/>
</dbReference>
<dbReference type="AlphaFoldDB" id="A0AA38JIQ1"/>
<dbReference type="Gene3D" id="1.10.540.10">
    <property type="entry name" value="Acyl-CoA dehydrogenase/oxidase, N-terminal domain"/>
    <property type="match status" value="1"/>
</dbReference>
<organism evidence="3 4">
    <name type="scientific">Lentinula guzmanii</name>
    <dbReference type="NCBI Taxonomy" id="2804957"/>
    <lineage>
        <taxon>Eukaryota</taxon>
        <taxon>Fungi</taxon>
        <taxon>Dikarya</taxon>
        <taxon>Basidiomycota</taxon>
        <taxon>Agaricomycotina</taxon>
        <taxon>Agaricomycetes</taxon>
        <taxon>Agaricomycetidae</taxon>
        <taxon>Agaricales</taxon>
        <taxon>Marasmiineae</taxon>
        <taxon>Omphalotaceae</taxon>
        <taxon>Lentinula</taxon>
    </lineage>
</organism>
<dbReference type="EMBL" id="JANVFO010000004">
    <property type="protein sequence ID" value="KAJ3736616.1"/>
    <property type="molecule type" value="Genomic_DNA"/>
</dbReference>
<evidence type="ECO:0000313" key="4">
    <source>
        <dbReference type="Proteomes" id="UP001176059"/>
    </source>
</evidence>
<name>A0AA38JIQ1_9AGAR</name>
<evidence type="ECO:0000259" key="2">
    <source>
        <dbReference type="Pfam" id="PF02771"/>
    </source>
</evidence>
<evidence type="ECO:0000313" key="3">
    <source>
        <dbReference type="EMBL" id="KAJ3736616.1"/>
    </source>
</evidence>
<protein>
    <recommendedName>
        <fullName evidence="2">Acyl-CoA dehydrogenase/oxidase N-terminal domain-containing protein</fullName>
    </recommendedName>
</protein>
<dbReference type="GO" id="GO:0050660">
    <property type="term" value="F:flavin adenine dinucleotide binding"/>
    <property type="evidence" value="ECO:0007669"/>
    <property type="project" value="InterPro"/>
</dbReference>
<dbReference type="GO" id="GO:0016627">
    <property type="term" value="F:oxidoreductase activity, acting on the CH-CH group of donors"/>
    <property type="evidence" value="ECO:0007669"/>
    <property type="project" value="InterPro"/>
</dbReference>
<comment type="caution">
    <text evidence="3">The sequence shown here is derived from an EMBL/GenBank/DDBJ whole genome shotgun (WGS) entry which is preliminary data.</text>
</comment>
<dbReference type="InterPro" id="IPR037069">
    <property type="entry name" value="AcylCoA_DH/ox_N_sf"/>
</dbReference>
<keyword evidence="1" id="KW-0472">Membrane</keyword>
<reference evidence="3" key="2">
    <citation type="journal article" date="2023" name="Proc. Natl. Acad. Sci. U.S.A.">
        <title>A global phylogenomic analysis of the shiitake genus Lentinula.</title>
        <authorList>
            <person name="Sierra-Patev S."/>
            <person name="Min B."/>
            <person name="Naranjo-Ortiz M."/>
            <person name="Looney B."/>
            <person name="Konkel Z."/>
            <person name="Slot J.C."/>
            <person name="Sakamoto Y."/>
            <person name="Steenwyk J.L."/>
            <person name="Rokas A."/>
            <person name="Carro J."/>
            <person name="Camarero S."/>
            <person name="Ferreira P."/>
            <person name="Molpeceres G."/>
            <person name="Ruiz-Duenas F.J."/>
            <person name="Serrano A."/>
            <person name="Henrissat B."/>
            <person name="Drula E."/>
            <person name="Hughes K.W."/>
            <person name="Mata J.L."/>
            <person name="Ishikawa N.K."/>
            <person name="Vargas-Isla R."/>
            <person name="Ushijima S."/>
            <person name="Smith C.A."/>
            <person name="Donoghue J."/>
            <person name="Ahrendt S."/>
            <person name="Andreopoulos W."/>
            <person name="He G."/>
            <person name="LaButti K."/>
            <person name="Lipzen A."/>
            <person name="Ng V."/>
            <person name="Riley R."/>
            <person name="Sandor L."/>
            <person name="Barry K."/>
            <person name="Martinez A.T."/>
            <person name="Xiao Y."/>
            <person name="Gibbons J.G."/>
            <person name="Terashima K."/>
            <person name="Grigoriev I.V."/>
            <person name="Hibbett D."/>
        </authorList>
    </citation>
    <scope>NUCLEOTIDE SEQUENCE</scope>
    <source>
        <strain evidence="3">ET3784</strain>
    </source>
</reference>
<proteinExistence type="predicted"/>
<evidence type="ECO:0000256" key="1">
    <source>
        <dbReference type="SAM" id="Phobius"/>
    </source>
</evidence>
<keyword evidence="1" id="KW-0812">Transmembrane</keyword>
<keyword evidence="4" id="KW-1185">Reference proteome</keyword>